<gene>
    <name evidence="1" type="ORF">FWILDA_LOCUS4187</name>
</gene>
<protein>
    <submittedName>
        <fullName evidence="1">666_t:CDS:1</fullName>
    </submittedName>
</protein>
<keyword evidence="2" id="KW-1185">Reference proteome</keyword>
<reference evidence="1" key="1">
    <citation type="submission" date="2022-08" db="EMBL/GenBank/DDBJ databases">
        <authorList>
            <person name="Kallberg Y."/>
            <person name="Tangrot J."/>
            <person name="Rosling A."/>
        </authorList>
    </citation>
    <scope>NUCLEOTIDE SEQUENCE</scope>
    <source>
        <strain evidence="1">Wild A</strain>
    </source>
</reference>
<proteinExistence type="predicted"/>
<evidence type="ECO:0000313" key="1">
    <source>
        <dbReference type="EMBL" id="CAI2169655.1"/>
    </source>
</evidence>
<dbReference type="EMBL" id="CAMKVN010000608">
    <property type="protein sequence ID" value="CAI2169655.1"/>
    <property type="molecule type" value="Genomic_DNA"/>
</dbReference>
<sequence length="52" mass="6539">MIDNKQNIDFTMGSFEEFHFCKLVSKWWHDLSEDEKSERERKYQINRDRKQD</sequence>
<dbReference type="AlphaFoldDB" id="A0A9W4SIK0"/>
<organism evidence="1 2">
    <name type="scientific">Funneliformis geosporum</name>
    <dbReference type="NCBI Taxonomy" id="1117311"/>
    <lineage>
        <taxon>Eukaryota</taxon>
        <taxon>Fungi</taxon>
        <taxon>Fungi incertae sedis</taxon>
        <taxon>Mucoromycota</taxon>
        <taxon>Glomeromycotina</taxon>
        <taxon>Glomeromycetes</taxon>
        <taxon>Glomerales</taxon>
        <taxon>Glomeraceae</taxon>
        <taxon>Funneliformis</taxon>
    </lineage>
</organism>
<accession>A0A9W4SIK0</accession>
<dbReference type="Proteomes" id="UP001153678">
    <property type="component" value="Unassembled WGS sequence"/>
</dbReference>
<name>A0A9W4SIK0_9GLOM</name>
<evidence type="ECO:0000313" key="2">
    <source>
        <dbReference type="Proteomes" id="UP001153678"/>
    </source>
</evidence>
<comment type="caution">
    <text evidence="1">The sequence shown here is derived from an EMBL/GenBank/DDBJ whole genome shotgun (WGS) entry which is preliminary data.</text>
</comment>